<evidence type="ECO:0000256" key="6">
    <source>
        <dbReference type="ARBA" id="ARBA00022741"/>
    </source>
</evidence>
<evidence type="ECO:0000256" key="2">
    <source>
        <dbReference type="ARBA" id="ARBA00022490"/>
    </source>
</evidence>
<feature type="domain" description="Protein kinase" evidence="12">
    <location>
        <begin position="924"/>
        <end position="1201"/>
    </location>
</feature>
<evidence type="ECO:0000256" key="3">
    <source>
        <dbReference type="ARBA" id="ARBA00022527"/>
    </source>
</evidence>
<evidence type="ECO:0000259" key="12">
    <source>
        <dbReference type="PROSITE" id="PS50011"/>
    </source>
</evidence>
<evidence type="ECO:0000313" key="14">
    <source>
        <dbReference type="Proteomes" id="UP001163823"/>
    </source>
</evidence>
<evidence type="ECO:0000256" key="5">
    <source>
        <dbReference type="ARBA" id="ARBA00022679"/>
    </source>
</evidence>
<evidence type="ECO:0000256" key="4">
    <source>
        <dbReference type="ARBA" id="ARBA00022553"/>
    </source>
</evidence>
<dbReference type="Gene3D" id="3.10.20.90">
    <property type="entry name" value="Phosphatidylinositol 3-kinase Catalytic Subunit, Chain A, domain 1"/>
    <property type="match status" value="1"/>
</dbReference>
<dbReference type="PANTHER" id="PTHR23257:SF792">
    <property type="entry name" value="PROTEIN KINASE DOMAIN-CONTAINING PROTEIN"/>
    <property type="match status" value="1"/>
</dbReference>
<dbReference type="Gene3D" id="1.10.510.10">
    <property type="entry name" value="Transferase(Phosphotransferase) domain 1"/>
    <property type="match status" value="1"/>
</dbReference>
<reference evidence="13" key="1">
    <citation type="journal article" date="2023" name="Science">
        <title>Elucidation of the pathway for biosynthesis of saponin adjuvants from the soapbark tree.</title>
        <authorList>
            <person name="Reed J."/>
            <person name="Orme A."/>
            <person name="El-Demerdash A."/>
            <person name="Owen C."/>
            <person name="Martin L.B.B."/>
            <person name="Misra R.C."/>
            <person name="Kikuchi S."/>
            <person name="Rejzek M."/>
            <person name="Martin A.C."/>
            <person name="Harkess A."/>
            <person name="Leebens-Mack J."/>
            <person name="Louveau T."/>
            <person name="Stephenson M.J."/>
            <person name="Osbourn A."/>
        </authorList>
    </citation>
    <scope>NUCLEOTIDE SEQUENCE</scope>
    <source>
        <strain evidence="13">S10</strain>
    </source>
</reference>
<feature type="compositionally biased region" description="Low complexity" evidence="11">
    <location>
        <begin position="846"/>
        <end position="856"/>
    </location>
</feature>
<dbReference type="FunFam" id="3.10.20.90:FF:000058">
    <property type="entry name" value="Octicosapeptide/phox/Bem1p domain kinase superfamily protein"/>
    <property type="match status" value="1"/>
</dbReference>
<dbReference type="GO" id="GO:0005524">
    <property type="term" value="F:ATP binding"/>
    <property type="evidence" value="ECO:0007669"/>
    <property type="project" value="UniProtKB-UniRule"/>
</dbReference>
<keyword evidence="6 10" id="KW-0547">Nucleotide-binding</keyword>
<accession>A0AAD7QDZ8</accession>
<dbReference type="PRINTS" id="PR00109">
    <property type="entry name" value="TYRKINASE"/>
</dbReference>
<dbReference type="SUPFAM" id="SSF54277">
    <property type="entry name" value="CAD &amp; PB1 domains"/>
    <property type="match status" value="1"/>
</dbReference>
<keyword evidence="8 10" id="KW-0067">ATP-binding</keyword>
<feature type="region of interest" description="Disordered" evidence="11">
    <location>
        <begin position="387"/>
        <end position="408"/>
    </location>
</feature>
<dbReference type="PROSITE" id="PS50011">
    <property type="entry name" value="PROTEIN_KINASE_DOM"/>
    <property type="match status" value="1"/>
</dbReference>
<evidence type="ECO:0000256" key="9">
    <source>
        <dbReference type="ARBA" id="ARBA00023294"/>
    </source>
</evidence>
<dbReference type="AlphaFoldDB" id="A0AAD7QDZ8"/>
<dbReference type="InterPro" id="IPR011009">
    <property type="entry name" value="Kinase-like_dom_sf"/>
</dbReference>
<dbReference type="InterPro" id="IPR000719">
    <property type="entry name" value="Prot_kinase_dom"/>
</dbReference>
<keyword evidence="7 13" id="KW-0418">Kinase</keyword>
<dbReference type="PROSITE" id="PS00108">
    <property type="entry name" value="PROTEIN_KINASE_ST"/>
    <property type="match status" value="1"/>
</dbReference>
<dbReference type="SUPFAM" id="SSF56112">
    <property type="entry name" value="Protein kinase-like (PK-like)"/>
    <property type="match status" value="1"/>
</dbReference>
<dbReference type="InterPro" id="IPR000270">
    <property type="entry name" value="PB1_dom"/>
</dbReference>
<keyword evidence="14" id="KW-1185">Reference proteome</keyword>
<comment type="subcellular location">
    <subcellularLocation>
        <location evidence="1">Cytoplasm</location>
    </subcellularLocation>
</comment>
<dbReference type="SMART" id="SM00666">
    <property type="entry name" value="PB1"/>
    <property type="match status" value="1"/>
</dbReference>
<dbReference type="FunFam" id="3.30.200.20:FF:000081">
    <property type="entry name" value="Octicosapeptide/phox/Bem1p domain kinase superfamily protein"/>
    <property type="match status" value="1"/>
</dbReference>
<dbReference type="SMART" id="SM00220">
    <property type="entry name" value="S_TKc"/>
    <property type="match status" value="1"/>
</dbReference>
<name>A0AAD7QDZ8_QUISA</name>
<feature type="binding site" evidence="10">
    <location>
        <position position="955"/>
    </location>
    <ligand>
        <name>ATP</name>
        <dbReference type="ChEBI" id="CHEBI:30616"/>
    </ligand>
</feature>
<comment type="caution">
    <text evidence="13">The sequence shown here is derived from an EMBL/GenBank/DDBJ whole genome shotgun (WGS) entry which is preliminary data.</text>
</comment>
<dbReference type="InterPro" id="IPR050167">
    <property type="entry name" value="Ser_Thr_protein_kinase"/>
</dbReference>
<organism evidence="13 14">
    <name type="scientific">Quillaja saponaria</name>
    <name type="common">Soap bark tree</name>
    <dbReference type="NCBI Taxonomy" id="32244"/>
    <lineage>
        <taxon>Eukaryota</taxon>
        <taxon>Viridiplantae</taxon>
        <taxon>Streptophyta</taxon>
        <taxon>Embryophyta</taxon>
        <taxon>Tracheophyta</taxon>
        <taxon>Spermatophyta</taxon>
        <taxon>Magnoliopsida</taxon>
        <taxon>eudicotyledons</taxon>
        <taxon>Gunneridae</taxon>
        <taxon>Pentapetalae</taxon>
        <taxon>rosids</taxon>
        <taxon>fabids</taxon>
        <taxon>Fabales</taxon>
        <taxon>Quillajaceae</taxon>
        <taxon>Quillaja</taxon>
    </lineage>
</organism>
<dbReference type="InterPro" id="IPR001245">
    <property type="entry name" value="Ser-Thr/Tyr_kinase_cat_dom"/>
</dbReference>
<evidence type="ECO:0000256" key="8">
    <source>
        <dbReference type="ARBA" id="ARBA00022840"/>
    </source>
</evidence>
<dbReference type="EMBL" id="JARAOO010000002">
    <property type="protein sequence ID" value="KAJ7979682.1"/>
    <property type="molecule type" value="Genomic_DNA"/>
</dbReference>
<sequence>MTGKAPSTLGQQFYNDSENVGSSYQIPEDRNVNDISEQTGEEFSSEFLRERGALRRILVMNDMDQHQAKQVSVNFNQNYQPVYEDLTGIIGLRRMDSECNSELAEFVPGIGYVSEVENRDSSNNISRYHRECGTIGQLSDKFAREINSDRVPPGSAAPSIYVVDSPQSCHPHGPGLLENSFSGKMKILCSLGGRILPRPGDGKLRYVGGETRIISIRKNTPWDQLMRKTYAICSQPHTIKYQLPGEDLDALISVCSDEDLHHMIEEYQELERTEGSQRLRIFLISSNEPKSPSATEARANLPNDADYHYVVAVNGMLDCSPRKSPCGQSLASQTSLFGNTSEYSPSFHRVPPTSAYALDVKDCSPRASKFAGIISRPVPQISIPRQLSGKSLNQSPPLSPVQVQHNDPKNSNLQLYVDHPCNYGNESMTPFTMENIPCDNSVYIDNGNYADAMGFYNNLPHGPPIMNYHQRNKYLIETDQTKKPCEVHFHDQSPSEIFISSAACGKGDIISEIPMLLKERNLPSDKIISHPEGPPGLFSESNDRHGSHCKMVHALSDSLLLENDERFTCQLEGEVIPLFSSNTGREKSPSVEMLSSLKEWPFKWEEITSGKQGVVRNENQLTSTATDICPEDLDICQESFHHKNNAHFDHTRRQCEGNDESLSHYNDLENKKLQNINYLPSVCLSSPDIQTCGGNNPSSPISPFESREDIWVQTHGFQFDTTASEYFIKSQSSTRNNQYALSDTGNSIPLTSGSLVLLPVASLADPEQMLQISTSATATSGREVCIHHEDPENCPDDRDKKTVITRHSCNEYKFGDMFCVQSQPFDNCDENKVLEPADLVEDLTDSDSSSFIPPSSKIVPHVDDEVSDESPSSEKEEDSSVTPESESEVARDDDRDKHKTISDAAIAEIEAGIYGLQIIKNADLEELQELGSGTFGTVYHGKWRGTDVAIKRIKKSCFSGKSSEQERLTQDFWREAQILSTLHHPNVVAFYGVVPDGPGGTLATVTEYMVNGSLRNVLLGKDRVLDRRRRFTIAMDAAFGMEYLHLKNIVHFDLKSDNLLVNLRDPERPICKVGDFGLSRIKRNTLISGGVRGTLPWMAPELLNCNSSRVSEKVDVFSFGIAMWEILTGAEPYSNMHCGAIIGGIVNNTLRPSIPKRCDVAWRKLMEECWSPDPVDRPSFTEITNRLRNMSMALHNKRPNFANR</sequence>
<protein>
    <submittedName>
        <fullName evidence="13">Serine/threonine-protein kinase EDR1</fullName>
    </submittedName>
</protein>
<feature type="region of interest" description="Disordered" evidence="11">
    <location>
        <begin position="1"/>
        <end position="31"/>
    </location>
</feature>
<evidence type="ECO:0000256" key="11">
    <source>
        <dbReference type="SAM" id="MobiDB-lite"/>
    </source>
</evidence>
<dbReference type="CDD" id="cd06410">
    <property type="entry name" value="PB1_UP2"/>
    <property type="match status" value="1"/>
</dbReference>
<dbReference type="PANTHER" id="PTHR23257">
    <property type="entry name" value="SERINE-THREONINE PROTEIN KINASE"/>
    <property type="match status" value="1"/>
</dbReference>
<dbReference type="Pfam" id="PF00564">
    <property type="entry name" value="PB1"/>
    <property type="match status" value="1"/>
</dbReference>
<dbReference type="InterPro" id="IPR008271">
    <property type="entry name" value="Ser/Thr_kinase_AS"/>
</dbReference>
<proteinExistence type="predicted"/>
<dbReference type="CDD" id="cd13999">
    <property type="entry name" value="STKc_MAP3K-like"/>
    <property type="match status" value="1"/>
</dbReference>
<feature type="compositionally biased region" description="Basic and acidic residues" evidence="11">
    <location>
        <begin position="888"/>
        <end position="898"/>
    </location>
</feature>
<dbReference type="InterPro" id="IPR017441">
    <property type="entry name" value="Protein_kinase_ATP_BS"/>
</dbReference>
<evidence type="ECO:0000313" key="13">
    <source>
        <dbReference type="EMBL" id="KAJ7979682.1"/>
    </source>
</evidence>
<dbReference type="GO" id="GO:0005737">
    <property type="term" value="C:cytoplasm"/>
    <property type="evidence" value="ECO:0007669"/>
    <property type="project" value="UniProtKB-SubCell"/>
</dbReference>
<dbReference type="PROSITE" id="PS00107">
    <property type="entry name" value="PROTEIN_KINASE_ATP"/>
    <property type="match status" value="1"/>
</dbReference>
<feature type="region of interest" description="Disordered" evidence="11">
    <location>
        <begin position="844"/>
        <end position="898"/>
    </location>
</feature>
<dbReference type="KEGG" id="qsa:O6P43_003051"/>
<keyword evidence="4" id="KW-0597">Phosphoprotein</keyword>
<dbReference type="Proteomes" id="UP001163823">
    <property type="component" value="Chromosome 2"/>
</dbReference>
<gene>
    <name evidence="13" type="ORF">O6P43_003051</name>
</gene>
<dbReference type="Gene3D" id="3.30.200.20">
    <property type="entry name" value="Phosphorylase Kinase, domain 1"/>
    <property type="match status" value="1"/>
</dbReference>
<keyword evidence="3" id="KW-0723">Serine/threonine-protein kinase</keyword>
<keyword evidence="5" id="KW-0808">Transferase</keyword>
<feature type="compositionally biased region" description="Polar residues" evidence="11">
    <location>
        <begin position="8"/>
        <end position="25"/>
    </location>
</feature>
<dbReference type="GO" id="GO:0004674">
    <property type="term" value="F:protein serine/threonine kinase activity"/>
    <property type="evidence" value="ECO:0007669"/>
    <property type="project" value="UniProtKB-KW"/>
</dbReference>
<keyword evidence="2" id="KW-0963">Cytoplasm</keyword>
<dbReference type="FunFam" id="1.10.510.10:FF:000142">
    <property type="entry name" value="Octicosapeptide/phox/Bem1p domain kinase superfamily protein"/>
    <property type="match status" value="1"/>
</dbReference>
<evidence type="ECO:0000256" key="7">
    <source>
        <dbReference type="ARBA" id="ARBA00022777"/>
    </source>
</evidence>
<dbReference type="Pfam" id="PF07714">
    <property type="entry name" value="PK_Tyr_Ser-Thr"/>
    <property type="match status" value="1"/>
</dbReference>
<evidence type="ECO:0000256" key="10">
    <source>
        <dbReference type="PROSITE-ProRule" id="PRU10141"/>
    </source>
</evidence>
<dbReference type="GO" id="GO:0009734">
    <property type="term" value="P:auxin-activated signaling pathway"/>
    <property type="evidence" value="ECO:0007669"/>
    <property type="project" value="UniProtKB-KW"/>
</dbReference>
<keyword evidence="9" id="KW-0927">Auxin signaling pathway</keyword>
<dbReference type="GO" id="GO:0010928">
    <property type="term" value="P:regulation of auxin mediated signaling pathway"/>
    <property type="evidence" value="ECO:0007669"/>
    <property type="project" value="UniProtKB-ARBA"/>
</dbReference>
<evidence type="ECO:0000256" key="1">
    <source>
        <dbReference type="ARBA" id="ARBA00004496"/>
    </source>
</evidence>